<dbReference type="Gene3D" id="3.30.700.10">
    <property type="entry name" value="Glycoprotein, Type 4 Pilin"/>
    <property type="match status" value="1"/>
</dbReference>
<dbReference type="RefSeq" id="WP_307260259.1">
    <property type="nucleotide sequence ID" value="NZ_JAUSVL010000001.1"/>
</dbReference>
<keyword evidence="3" id="KW-1185">Reference proteome</keyword>
<dbReference type="InterPro" id="IPR045584">
    <property type="entry name" value="Pilin-like"/>
</dbReference>
<reference evidence="2" key="1">
    <citation type="submission" date="2023-07" db="EMBL/GenBank/DDBJ databases">
        <title>Genomic Encyclopedia of Type Strains, Phase IV (KMG-IV): sequencing the most valuable type-strain genomes for metagenomic binning, comparative biology and taxonomic classification.</title>
        <authorList>
            <person name="Goeker M."/>
        </authorList>
    </citation>
    <scope>NUCLEOTIDE SEQUENCE</scope>
    <source>
        <strain evidence="2">DSM 24202</strain>
    </source>
</reference>
<evidence type="ECO:0000313" key="3">
    <source>
        <dbReference type="Proteomes" id="UP001238163"/>
    </source>
</evidence>
<feature type="domain" description="DUF1559" evidence="1">
    <location>
        <begin position="30"/>
        <end position="72"/>
    </location>
</feature>
<dbReference type="NCBIfam" id="TIGR02532">
    <property type="entry name" value="IV_pilin_GFxxxE"/>
    <property type="match status" value="1"/>
</dbReference>
<dbReference type="InterPro" id="IPR027558">
    <property type="entry name" value="Pre_pil_HX9DG_C"/>
</dbReference>
<gene>
    <name evidence="2" type="ORF">J3R75_001028</name>
</gene>
<dbReference type="InterPro" id="IPR012902">
    <property type="entry name" value="N_methyl_site"/>
</dbReference>
<protein>
    <submittedName>
        <fullName evidence="2">Prepilin-type processing-associated H-X9-DG protein/prepilin-type N-terminal cleavage/methylation domain-containing protein</fullName>
    </submittedName>
</protein>
<dbReference type="PANTHER" id="PTHR30093:SF2">
    <property type="entry name" value="TYPE II SECRETION SYSTEM PROTEIN H"/>
    <property type="match status" value="1"/>
</dbReference>
<dbReference type="NCBIfam" id="TIGR04294">
    <property type="entry name" value="pre_pil_HX9DG"/>
    <property type="match status" value="1"/>
</dbReference>
<dbReference type="EMBL" id="JAUSVL010000001">
    <property type="protein sequence ID" value="MDQ0288921.1"/>
    <property type="molecule type" value="Genomic_DNA"/>
</dbReference>
<dbReference type="Pfam" id="PF07963">
    <property type="entry name" value="N_methyl"/>
    <property type="match status" value="1"/>
</dbReference>
<dbReference type="InterPro" id="IPR011453">
    <property type="entry name" value="DUF1559"/>
</dbReference>
<evidence type="ECO:0000313" key="2">
    <source>
        <dbReference type="EMBL" id="MDQ0288921.1"/>
    </source>
</evidence>
<accession>A0AAE3VEQ5</accession>
<dbReference type="PANTHER" id="PTHR30093">
    <property type="entry name" value="GENERAL SECRETION PATHWAY PROTEIN G"/>
    <property type="match status" value="1"/>
</dbReference>
<organism evidence="2 3">
    <name type="scientific">Oligosphaera ethanolica</name>
    <dbReference type="NCBI Taxonomy" id="760260"/>
    <lineage>
        <taxon>Bacteria</taxon>
        <taxon>Pseudomonadati</taxon>
        <taxon>Lentisphaerota</taxon>
        <taxon>Oligosphaeria</taxon>
        <taxon>Oligosphaerales</taxon>
        <taxon>Oligosphaeraceae</taxon>
        <taxon>Oligosphaera</taxon>
    </lineage>
</organism>
<name>A0AAE3VEQ5_9BACT</name>
<dbReference type="Proteomes" id="UP001238163">
    <property type="component" value="Unassembled WGS sequence"/>
</dbReference>
<dbReference type="AlphaFoldDB" id="A0AAE3VEQ5"/>
<sequence>MRRFFTLIELLVVIAIIAILAAMLLPALSKARDKARSIACRNNLKQIGTAVMLYTDSYKEYYPPMGNWKTPFWQDKLNEVLPGTTGNLGRNPCFYCPSEAKHHNIADYGCNRNIIRNFDNGGTEAAVCLADIKRPSELAVIMDSKEPGVDSGSWYTNVHDTGGFQANPLTTSTAGPVGNATYRPRHNGGAHYLFCDGHVDGLSHQNMAASVVKMFRNN</sequence>
<comment type="caution">
    <text evidence="2">The sequence shown here is derived from an EMBL/GenBank/DDBJ whole genome shotgun (WGS) entry which is preliminary data.</text>
</comment>
<dbReference type="Pfam" id="PF07596">
    <property type="entry name" value="SBP_bac_10"/>
    <property type="match status" value="1"/>
</dbReference>
<evidence type="ECO:0000259" key="1">
    <source>
        <dbReference type="Pfam" id="PF07596"/>
    </source>
</evidence>
<dbReference type="SUPFAM" id="SSF54523">
    <property type="entry name" value="Pili subunits"/>
    <property type="match status" value="1"/>
</dbReference>
<proteinExistence type="predicted"/>